<dbReference type="Proteomes" id="UP000558113">
    <property type="component" value="Unassembled WGS sequence"/>
</dbReference>
<organism evidence="1 2">
    <name type="scientific">Paenibacillus sacheonensis</name>
    <dbReference type="NCBI Taxonomy" id="742054"/>
    <lineage>
        <taxon>Bacteria</taxon>
        <taxon>Bacillati</taxon>
        <taxon>Bacillota</taxon>
        <taxon>Bacilli</taxon>
        <taxon>Bacillales</taxon>
        <taxon>Paenibacillaceae</taxon>
        <taxon>Paenibacillus</taxon>
    </lineage>
</organism>
<name>A0A7X4YQS1_9BACL</name>
<dbReference type="OrthoDB" id="2655585at2"/>
<reference evidence="1 2" key="1">
    <citation type="submission" date="2020-01" db="EMBL/GenBank/DDBJ databases">
        <title>Paenibacillus soybeanensis sp. nov. isolated from the nodules of soybean (Glycine max(L.) Merr).</title>
        <authorList>
            <person name="Wang H."/>
        </authorList>
    </citation>
    <scope>NUCLEOTIDE SEQUENCE [LARGE SCALE GENOMIC DNA]</scope>
    <source>
        <strain evidence="1 2">DSM 23054</strain>
    </source>
</reference>
<evidence type="ECO:0000313" key="1">
    <source>
        <dbReference type="EMBL" id="NBC70812.1"/>
    </source>
</evidence>
<dbReference type="EMBL" id="JAAAMU010000008">
    <property type="protein sequence ID" value="NBC70812.1"/>
    <property type="molecule type" value="Genomic_DNA"/>
</dbReference>
<sequence>MGKRFPQLMTGQRIEVYLEGGQIKEGNFAKWMFLEGHSYLVVEKDEHFNDGRHISGVWYLSESLIKLIYPLL</sequence>
<protein>
    <submittedName>
        <fullName evidence="1">Uncharacterized protein</fullName>
    </submittedName>
</protein>
<keyword evidence="2" id="KW-1185">Reference proteome</keyword>
<dbReference type="RefSeq" id="WP_161700119.1">
    <property type="nucleotide sequence ID" value="NZ_JAAAMU010000008.1"/>
</dbReference>
<comment type="caution">
    <text evidence="1">The sequence shown here is derived from an EMBL/GenBank/DDBJ whole genome shotgun (WGS) entry which is preliminary data.</text>
</comment>
<gene>
    <name evidence="1" type="ORF">GT003_17565</name>
</gene>
<evidence type="ECO:0000313" key="2">
    <source>
        <dbReference type="Proteomes" id="UP000558113"/>
    </source>
</evidence>
<accession>A0A7X4YQS1</accession>
<dbReference type="AlphaFoldDB" id="A0A7X4YQS1"/>
<proteinExistence type="predicted"/>